<keyword evidence="15" id="KW-0325">Glycoprotein</keyword>
<gene>
    <name evidence="23" type="ORF">EUGRSUZ_J01515</name>
</gene>
<evidence type="ECO:0000313" key="23">
    <source>
        <dbReference type="EMBL" id="KCW52080.1"/>
    </source>
</evidence>
<evidence type="ECO:0000256" key="9">
    <source>
        <dbReference type="ARBA" id="ARBA00022741"/>
    </source>
</evidence>
<dbReference type="Gene3D" id="1.10.510.10">
    <property type="entry name" value="Transferase(Phosphotransferase) domain 1"/>
    <property type="match status" value="1"/>
</dbReference>
<organism evidence="23">
    <name type="scientific">Eucalyptus grandis</name>
    <name type="common">Flooded gum</name>
    <dbReference type="NCBI Taxonomy" id="71139"/>
    <lineage>
        <taxon>Eukaryota</taxon>
        <taxon>Viridiplantae</taxon>
        <taxon>Streptophyta</taxon>
        <taxon>Embryophyta</taxon>
        <taxon>Tracheophyta</taxon>
        <taxon>Spermatophyta</taxon>
        <taxon>Magnoliopsida</taxon>
        <taxon>eudicotyledons</taxon>
        <taxon>Gunneridae</taxon>
        <taxon>Pentapetalae</taxon>
        <taxon>rosids</taxon>
        <taxon>malvids</taxon>
        <taxon>Myrtales</taxon>
        <taxon>Myrtaceae</taxon>
        <taxon>Myrtoideae</taxon>
        <taxon>Eucalypteae</taxon>
        <taxon>Eucalyptus</taxon>
    </lineage>
</organism>
<dbReference type="GO" id="GO:0004674">
    <property type="term" value="F:protein serine/threonine kinase activity"/>
    <property type="evidence" value="ECO:0007669"/>
    <property type="project" value="UniProtKB-KW"/>
</dbReference>
<dbReference type="CDD" id="cd14066">
    <property type="entry name" value="STKc_IRAK"/>
    <property type="match status" value="1"/>
</dbReference>
<evidence type="ECO:0000256" key="15">
    <source>
        <dbReference type="ARBA" id="ARBA00023180"/>
    </source>
</evidence>
<proteinExistence type="predicted"/>
<dbReference type="OMA" id="ANGECLT"/>
<dbReference type="InterPro" id="IPR000719">
    <property type="entry name" value="Prot_kinase_dom"/>
</dbReference>
<dbReference type="SMART" id="SM00220">
    <property type="entry name" value="S_TKc"/>
    <property type="match status" value="1"/>
</dbReference>
<comment type="catalytic activity">
    <reaction evidence="16">
        <text>L-threonyl-[protein] + ATP = O-phospho-L-threonyl-[protein] + ADP + H(+)</text>
        <dbReference type="Rhea" id="RHEA:46608"/>
        <dbReference type="Rhea" id="RHEA-COMP:11060"/>
        <dbReference type="Rhea" id="RHEA-COMP:11605"/>
        <dbReference type="ChEBI" id="CHEBI:15378"/>
        <dbReference type="ChEBI" id="CHEBI:30013"/>
        <dbReference type="ChEBI" id="CHEBI:30616"/>
        <dbReference type="ChEBI" id="CHEBI:61977"/>
        <dbReference type="ChEBI" id="CHEBI:456216"/>
        <dbReference type="EC" id="2.7.11.1"/>
    </reaction>
</comment>
<evidence type="ECO:0000256" key="12">
    <source>
        <dbReference type="ARBA" id="ARBA00022989"/>
    </source>
</evidence>
<comment type="subcellular location">
    <subcellularLocation>
        <location evidence="1">Cell membrane</location>
        <topology evidence="1">Single-pass type I membrane protein</topology>
    </subcellularLocation>
</comment>
<dbReference type="PANTHER" id="PTHR46008">
    <property type="entry name" value="LEAF RUST 10 DISEASE-RESISTANCE LOCUS RECEPTOR-LIKE PROTEIN KINASE-LIKE 1.4"/>
    <property type="match status" value="1"/>
</dbReference>
<protein>
    <recommendedName>
        <fullName evidence="2">non-specific serine/threonine protein kinase</fullName>
        <ecNumber evidence="2">2.7.11.1</ecNumber>
    </recommendedName>
</protein>
<evidence type="ECO:0000256" key="19">
    <source>
        <dbReference type="SAM" id="MobiDB-lite"/>
    </source>
</evidence>
<dbReference type="InterPro" id="IPR011009">
    <property type="entry name" value="Kinase-like_dom_sf"/>
</dbReference>
<dbReference type="OrthoDB" id="4062651at2759"/>
<sequence>MSVSWAPPSSSSLALRLLFPLFLILIKTPRSQGVDNYTSCSGRFSCGDVKDVGYPFWGGNRGSSCGYPELGLNCENGSNTTIVIKDVKYRVLGVYFYPTLVLTIAREDYMQGLCPTNFLNTTLDSSLFQIAEGFTNFTLFYGCQSVVPSFLGQFSCPVQGVPSTGYVLSGLGVGSLGFSVGIIPCFTSVVVPVSSSFWSDLGGYSSSSLVDLLQHGFEVQLKVDSEACVECTQSNGVCGYDPTANRTTCYCPDQFVGSKTCGSSTSAPTPEATTTKSTQGKESKSLSIGLGIGGAGFVAILLGFLFVCLVRKKKKKAAFEVQTKDLHSTPSSKNLLISSNFTRSIPSYPSFKSDLEKGSTYFGVKVFEYVELEEATKNFDPSRELGDGGFGTVYYGELRDGRVVAVKRLYENNLRRVEQFMNEVDILTRLQHQNLVKLYGCTSRRSRELLLVYEYIPNGTVADHLHGKQASSNFLPWRVRLNIAVETADALTYLHASDVIHRDVKTNNILLENDFRVKVADFGLSRLFPTDVSHVSTAPQGTPGYVDPEYYQCYQLTDKSDVYSFGVVLCELLSSRPAVDTNRHRQDINLANMSVNRIQNRTLHELIDPSLGFETDYAVRRMITLAAELAFRCLQEERDMRPTMEEVLDSLKRIGTEQIKEQKAEVMDEVLDTLRGFQYKNATVKKAEVIDIRSDDVGLLKNMPPLFSPDSEVSPIWGSSSTPPNSI</sequence>
<keyword evidence="12 20" id="KW-1133">Transmembrane helix</keyword>
<evidence type="ECO:0000256" key="21">
    <source>
        <dbReference type="SAM" id="SignalP"/>
    </source>
</evidence>
<dbReference type="PROSITE" id="PS00108">
    <property type="entry name" value="PROTEIN_KINASE_ST"/>
    <property type="match status" value="1"/>
</dbReference>
<reference evidence="23" key="1">
    <citation type="submission" date="2013-07" db="EMBL/GenBank/DDBJ databases">
        <title>The genome of Eucalyptus grandis.</title>
        <authorList>
            <person name="Schmutz J."/>
            <person name="Hayes R."/>
            <person name="Myburg A."/>
            <person name="Tuskan G."/>
            <person name="Grattapaglia D."/>
            <person name="Rokhsar D.S."/>
        </authorList>
    </citation>
    <scope>NUCLEOTIDE SEQUENCE</scope>
    <source>
        <tissue evidence="23">Leaf extractions</tissue>
    </source>
</reference>
<dbReference type="InParanoid" id="A0A059AFB4"/>
<evidence type="ECO:0000256" key="5">
    <source>
        <dbReference type="ARBA" id="ARBA00022553"/>
    </source>
</evidence>
<keyword evidence="6" id="KW-0808">Transferase</keyword>
<feature type="signal peptide" evidence="21">
    <location>
        <begin position="1"/>
        <end position="33"/>
    </location>
</feature>
<evidence type="ECO:0000256" key="8">
    <source>
        <dbReference type="ARBA" id="ARBA00022729"/>
    </source>
</evidence>
<keyword evidence="9 18" id="KW-0547">Nucleotide-binding</keyword>
<evidence type="ECO:0000256" key="6">
    <source>
        <dbReference type="ARBA" id="ARBA00022679"/>
    </source>
</evidence>
<keyword evidence="11 18" id="KW-0067">ATP-binding</keyword>
<dbReference type="GO" id="GO:0005524">
    <property type="term" value="F:ATP binding"/>
    <property type="evidence" value="ECO:0007669"/>
    <property type="project" value="UniProtKB-UniRule"/>
</dbReference>
<accession>A0A059AFB4</accession>
<dbReference type="Pfam" id="PF13947">
    <property type="entry name" value="GUB_WAK_bind"/>
    <property type="match status" value="1"/>
</dbReference>
<dbReference type="GO" id="GO:0005886">
    <property type="term" value="C:plasma membrane"/>
    <property type="evidence" value="ECO:0007669"/>
    <property type="project" value="UniProtKB-SubCell"/>
</dbReference>
<evidence type="ECO:0000256" key="16">
    <source>
        <dbReference type="ARBA" id="ARBA00047899"/>
    </source>
</evidence>
<dbReference type="InterPro" id="IPR008271">
    <property type="entry name" value="Ser/Thr_kinase_AS"/>
</dbReference>
<evidence type="ECO:0000256" key="18">
    <source>
        <dbReference type="PROSITE-ProRule" id="PRU10141"/>
    </source>
</evidence>
<dbReference type="Gramene" id="KCW52080">
    <property type="protein sequence ID" value="KCW52080"/>
    <property type="gene ID" value="EUGRSUZ_J01515"/>
</dbReference>
<keyword evidence="8 21" id="KW-0732">Signal</keyword>
<dbReference type="FunCoup" id="A0A059AFB4">
    <property type="interactions" value="285"/>
</dbReference>
<dbReference type="AlphaFoldDB" id="A0A059AFB4"/>
<comment type="catalytic activity">
    <reaction evidence="17">
        <text>L-seryl-[protein] + ATP = O-phospho-L-seryl-[protein] + ADP + H(+)</text>
        <dbReference type="Rhea" id="RHEA:17989"/>
        <dbReference type="Rhea" id="RHEA-COMP:9863"/>
        <dbReference type="Rhea" id="RHEA-COMP:11604"/>
        <dbReference type="ChEBI" id="CHEBI:15378"/>
        <dbReference type="ChEBI" id="CHEBI:29999"/>
        <dbReference type="ChEBI" id="CHEBI:30616"/>
        <dbReference type="ChEBI" id="CHEBI:83421"/>
        <dbReference type="ChEBI" id="CHEBI:456216"/>
        <dbReference type="EC" id="2.7.11.1"/>
    </reaction>
</comment>
<dbReference type="PROSITE" id="PS50011">
    <property type="entry name" value="PROTEIN_KINASE_DOM"/>
    <property type="match status" value="1"/>
</dbReference>
<keyword evidence="4" id="KW-0723">Serine/threonine-protein kinase</keyword>
<dbReference type="FunFam" id="3.30.200.20:FF:000214">
    <property type="entry name" value="WAK1-OsWAK receptor-like cytoplasmic kinase (OsWAK-RLCK)"/>
    <property type="match status" value="1"/>
</dbReference>
<dbReference type="PROSITE" id="PS00107">
    <property type="entry name" value="PROTEIN_KINASE_ATP"/>
    <property type="match status" value="1"/>
</dbReference>
<feature type="domain" description="Protein kinase" evidence="22">
    <location>
        <begin position="379"/>
        <end position="654"/>
    </location>
</feature>
<dbReference type="GO" id="GO:0030247">
    <property type="term" value="F:polysaccharide binding"/>
    <property type="evidence" value="ECO:0007669"/>
    <property type="project" value="InterPro"/>
</dbReference>
<evidence type="ECO:0000259" key="22">
    <source>
        <dbReference type="PROSITE" id="PS50011"/>
    </source>
</evidence>
<keyword evidence="10" id="KW-0418">Kinase</keyword>
<evidence type="ECO:0000256" key="14">
    <source>
        <dbReference type="ARBA" id="ARBA00023170"/>
    </source>
</evidence>
<feature type="transmembrane region" description="Helical" evidence="20">
    <location>
        <begin position="286"/>
        <end position="310"/>
    </location>
</feature>
<dbReference type="KEGG" id="egr:104422117"/>
<evidence type="ECO:0000256" key="20">
    <source>
        <dbReference type="SAM" id="Phobius"/>
    </source>
</evidence>
<keyword evidence="13 20" id="KW-0472">Membrane</keyword>
<dbReference type="InterPro" id="IPR017441">
    <property type="entry name" value="Protein_kinase_ATP_BS"/>
</dbReference>
<feature type="binding site" evidence="18">
    <location>
        <position position="407"/>
    </location>
    <ligand>
        <name>ATP</name>
        <dbReference type="ChEBI" id="CHEBI:30616"/>
    </ligand>
</feature>
<dbReference type="eggNOG" id="KOG1187">
    <property type="taxonomic scope" value="Eukaryota"/>
</dbReference>
<dbReference type="Pfam" id="PF14380">
    <property type="entry name" value="WAK_assoc"/>
    <property type="match status" value="1"/>
</dbReference>
<dbReference type="EC" id="2.7.11.1" evidence="2"/>
<evidence type="ECO:0000256" key="10">
    <source>
        <dbReference type="ARBA" id="ARBA00022777"/>
    </source>
</evidence>
<evidence type="ECO:0000256" key="3">
    <source>
        <dbReference type="ARBA" id="ARBA00022475"/>
    </source>
</evidence>
<keyword evidence="14" id="KW-0675">Receptor</keyword>
<keyword evidence="3" id="KW-1003">Cell membrane</keyword>
<evidence type="ECO:0000256" key="11">
    <source>
        <dbReference type="ARBA" id="ARBA00022840"/>
    </source>
</evidence>
<name>A0A059AFB4_EUCGR</name>
<evidence type="ECO:0000256" key="4">
    <source>
        <dbReference type="ARBA" id="ARBA00022527"/>
    </source>
</evidence>
<evidence type="ECO:0000256" key="1">
    <source>
        <dbReference type="ARBA" id="ARBA00004251"/>
    </source>
</evidence>
<feature type="region of interest" description="Disordered" evidence="19">
    <location>
        <begin position="260"/>
        <end position="280"/>
    </location>
</feature>
<evidence type="ECO:0000256" key="13">
    <source>
        <dbReference type="ARBA" id="ARBA00023136"/>
    </source>
</evidence>
<dbReference type="InterPro" id="IPR032872">
    <property type="entry name" value="WAK_assoc_C"/>
</dbReference>
<keyword evidence="5" id="KW-0597">Phosphoprotein</keyword>
<feature type="compositionally biased region" description="Low complexity" evidence="19">
    <location>
        <begin position="263"/>
        <end position="278"/>
    </location>
</feature>
<keyword evidence="7 20" id="KW-0812">Transmembrane</keyword>
<feature type="chain" id="PRO_5001567576" description="non-specific serine/threonine protein kinase" evidence="21">
    <location>
        <begin position="34"/>
        <end position="727"/>
    </location>
</feature>
<dbReference type="Gene3D" id="3.30.200.20">
    <property type="entry name" value="Phosphorylase Kinase, domain 1"/>
    <property type="match status" value="1"/>
</dbReference>
<dbReference type="FunFam" id="1.10.510.10:FF:000161">
    <property type="entry name" value="Wall-associated receptor kinase-like 20"/>
    <property type="match status" value="1"/>
</dbReference>
<evidence type="ECO:0000256" key="2">
    <source>
        <dbReference type="ARBA" id="ARBA00012513"/>
    </source>
</evidence>
<evidence type="ECO:0000256" key="7">
    <source>
        <dbReference type="ARBA" id="ARBA00022692"/>
    </source>
</evidence>
<dbReference type="EMBL" id="KK198762">
    <property type="protein sequence ID" value="KCW52080.1"/>
    <property type="molecule type" value="Genomic_DNA"/>
</dbReference>
<evidence type="ECO:0000256" key="17">
    <source>
        <dbReference type="ARBA" id="ARBA00048679"/>
    </source>
</evidence>
<dbReference type="SUPFAM" id="SSF56112">
    <property type="entry name" value="Protein kinase-like (PK-like)"/>
    <property type="match status" value="1"/>
</dbReference>
<dbReference type="Pfam" id="PF00069">
    <property type="entry name" value="Pkinase"/>
    <property type="match status" value="1"/>
</dbReference>
<dbReference type="PANTHER" id="PTHR46008:SF20">
    <property type="entry name" value="PROTEIN KINASE DOMAIN-CONTAINING PROTEIN"/>
    <property type="match status" value="1"/>
</dbReference>
<dbReference type="InterPro" id="IPR025287">
    <property type="entry name" value="WAK_GUB"/>
</dbReference>